<accession>A0ABP6MJ14</accession>
<name>A0ABP6MJ14_9ACTN</name>
<protein>
    <submittedName>
        <fullName evidence="2">Calcium binding protein CalD</fullName>
    </submittedName>
</protein>
<keyword evidence="3" id="KW-1185">Reference proteome</keyword>
<dbReference type="EMBL" id="BAAAUG010000077">
    <property type="protein sequence ID" value="GAA3116268.1"/>
    <property type="molecule type" value="Genomic_DNA"/>
</dbReference>
<dbReference type="CDD" id="cd00051">
    <property type="entry name" value="EFh"/>
    <property type="match status" value="1"/>
</dbReference>
<feature type="domain" description="EF-hand" evidence="1">
    <location>
        <begin position="131"/>
        <end position="166"/>
    </location>
</feature>
<dbReference type="SUPFAM" id="SSF47473">
    <property type="entry name" value="EF-hand"/>
    <property type="match status" value="1"/>
</dbReference>
<comment type="caution">
    <text evidence="2">The sequence shown here is derived from an EMBL/GenBank/DDBJ whole genome shotgun (WGS) entry which is preliminary data.</text>
</comment>
<dbReference type="PROSITE" id="PS50222">
    <property type="entry name" value="EF_HAND_2"/>
    <property type="match status" value="1"/>
</dbReference>
<dbReference type="InterPro" id="IPR018247">
    <property type="entry name" value="EF_Hand_1_Ca_BS"/>
</dbReference>
<dbReference type="Proteomes" id="UP001501637">
    <property type="component" value="Unassembled WGS sequence"/>
</dbReference>
<gene>
    <name evidence="2" type="primary">calD_3</name>
    <name evidence="2" type="ORF">GCM10010449_43000</name>
</gene>
<evidence type="ECO:0000313" key="3">
    <source>
        <dbReference type="Proteomes" id="UP001501637"/>
    </source>
</evidence>
<dbReference type="Pfam" id="PF13202">
    <property type="entry name" value="EF-hand_5"/>
    <property type="match status" value="2"/>
</dbReference>
<sequence length="181" mass="19527">MNESGLRAKYVRRFHILDSGGDGYVDRGDVEVRAQRLLEGLAEPAATPRAAAVREGAAAFWLGLAKHAGVQDGDRLDQEAFVGALLRARELGTIGDLVGPSVEAHVALVDSDGDGSVSLEEFLRSQSVSGMPEADSRQAFERLDRNGDGRLDVEEWQRAVVDFYISDEEDMPGALIMGARA</sequence>
<dbReference type="SMART" id="SM00054">
    <property type="entry name" value="EFh"/>
    <property type="match status" value="2"/>
</dbReference>
<organism evidence="2 3">
    <name type="scientific">Streptomyces rectiviolaceus</name>
    <dbReference type="NCBI Taxonomy" id="332591"/>
    <lineage>
        <taxon>Bacteria</taxon>
        <taxon>Bacillati</taxon>
        <taxon>Actinomycetota</taxon>
        <taxon>Actinomycetes</taxon>
        <taxon>Kitasatosporales</taxon>
        <taxon>Streptomycetaceae</taxon>
        <taxon>Streptomyces</taxon>
    </lineage>
</organism>
<dbReference type="InterPro" id="IPR002048">
    <property type="entry name" value="EF_hand_dom"/>
</dbReference>
<proteinExistence type="predicted"/>
<evidence type="ECO:0000313" key="2">
    <source>
        <dbReference type="EMBL" id="GAA3116268.1"/>
    </source>
</evidence>
<dbReference type="Gene3D" id="1.10.238.10">
    <property type="entry name" value="EF-hand"/>
    <property type="match status" value="1"/>
</dbReference>
<dbReference type="RefSeq" id="WP_344522703.1">
    <property type="nucleotide sequence ID" value="NZ_BAAAUG010000077.1"/>
</dbReference>
<evidence type="ECO:0000259" key="1">
    <source>
        <dbReference type="PROSITE" id="PS50222"/>
    </source>
</evidence>
<dbReference type="PROSITE" id="PS00018">
    <property type="entry name" value="EF_HAND_1"/>
    <property type="match status" value="1"/>
</dbReference>
<reference evidence="3" key="1">
    <citation type="journal article" date="2019" name="Int. J. Syst. Evol. Microbiol.">
        <title>The Global Catalogue of Microorganisms (GCM) 10K type strain sequencing project: providing services to taxonomists for standard genome sequencing and annotation.</title>
        <authorList>
            <consortium name="The Broad Institute Genomics Platform"/>
            <consortium name="The Broad Institute Genome Sequencing Center for Infectious Disease"/>
            <person name="Wu L."/>
            <person name="Ma J."/>
        </authorList>
    </citation>
    <scope>NUCLEOTIDE SEQUENCE [LARGE SCALE GENOMIC DNA]</scope>
    <source>
        <strain evidence="3">JCM 9092</strain>
    </source>
</reference>
<dbReference type="InterPro" id="IPR011992">
    <property type="entry name" value="EF-hand-dom_pair"/>
</dbReference>